<reference evidence="3" key="1">
    <citation type="submission" date="2016-04" db="EMBL/GenBank/DDBJ databases">
        <title>Cephalotus genome sequencing.</title>
        <authorList>
            <person name="Fukushima K."/>
            <person name="Hasebe M."/>
            <person name="Fang X."/>
        </authorList>
    </citation>
    <scope>NUCLEOTIDE SEQUENCE [LARGE SCALE GENOMIC DNA]</scope>
    <source>
        <strain evidence="3">cv. St1</strain>
    </source>
</reference>
<evidence type="ECO:0000313" key="2">
    <source>
        <dbReference type="EMBL" id="GAV88300.1"/>
    </source>
</evidence>
<gene>
    <name evidence="2" type="ORF">CFOL_v3_31723</name>
</gene>
<protein>
    <submittedName>
        <fullName evidence="2">FAR1 domain-containing protein</fullName>
    </submittedName>
</protein>
<organism evidence="2 3">
    <name type="scientific">Cephalotus follicularis</name>
    <name type="common">Albany pitcher plant</name>
    <dbReference type="NCBI Taxonomy" id="3775"/>
    <lineage>
        <taxon>Eukaryota</taxon>
        <taxon>Viridiplantae</taxon>
        <taxon>Streptophyta</taxon>
        <taxon>Embryophyta</taxon>
        <taxon>Tracheophyta</taxon>
        <taxon>Spermatophyta</taxon>
        <taxon>Magnoliopsida</taxon>
        <taxon>eudicotyledons</taxon>
        <taxon>Gunneridae</taxon>
        <taxon>Pentapetalae</taxon>
        <taxon>rosids</taxon>
        <taxon>fabids</taxon>
        <taxon>Oxalidales</taxon>
        <taxon>Cephalotaceae</taxon>
        <taxon>Cephalotus</taxon>
    </lineage>
</organism>
<dbReference type="InParanoid" id="A0A1Q3D759"/>
<dbReference type="AlphaFoldDB" id="A0A1Q3D759"/>
<dbReference type="EMBL" id="BDDD01004770">
    <property type="protein sequence ID" value="GAV88300.1"/>
    <property type="molecule type" value="Genomic_DNA"/>
</dbReference>
<dbReference type="PANTHER" id="PTHR46328">
    <property type="entry name" value="FAR-RED IMPAIRED RESPONSIVE (FAR1) FAMILY PROTEIN-RELATED"/>
    <property type="match status" value="1"/>
</dbReference>
<dbReference type="Pfam" id="PF03101">
    <property type="entry name" value="FAR1"/>
    <property type="match status" value="1"/>
</dbReference>
<proteinExistence type="predicted"/>
<evidence type="ECO:0000313" key="3">
    <source>
        <dbReference type="Proteomes" id="UP000187406"/>
    </source>
</evidence>
<name>A0A1Q3D759_CEPFO</name>
<feature type="domain" description="FAR1" evidence="1">
    <location>
        <begin position="12"/>
        <end position="99"/>
    </location>
</feature>
<dbReference type="STRING" id="3775.A0A1Q3D759"/>
<evidence type="ECO:0000259" key="1">
    <source>
        <dbReference type="Pfam" id="PF03101"/>
    </source>
</evidence>
<dbReference type="InterPro" id="IPR004330">
    <property type="entry name" value="FAR1_DNA_bnd_dom"/>
</dbReference>
<dbReference type="Proteomes" id="UP000187406">
    <property type="component" value="Unassembled WGS sequence"/>
</dbReference>
<dbReference type="OrthoDB" id="1221151at2759"/>
<dbReference type="PANTHER" id="PTHR46328:SF38">
    <property type="entry name" value="FAR1 DNA-BINDING DOMAIN PROTEIN"/>
    <property type="match status" value="1"/>
</dbReference>
<comment type="caution">
    <text evidence="2">The sequence shown here is derived from an EMBL/GenBank/DDBJ whole genome shotgun (WGS) entry which is preliminary data.</text>
</comment>
<sequence>MEFATMKDVEMFYKRYAHETSFGVRKNSSRKQANEMVMKQFYCNREGHRDPKWLASCSNRKSRAITRNDCNANIRVVLDRDSAKWVVKQFEGTHNHDMVSSAERSFI</sequence>
<accession>A0A1Q3D759</accession>
<keyword evidence="3" id="KW-1185">Reference proteome</keyword>